<protein>
    <submittedName>
        <fullName evidence="1">Uncharacterized protein</fullName>
    </submittedName>
</protein>
<dbReference type="AlphaFoldDB" id="A0A8H6H8E3"/>
<dbReference type="OrthoDB" id="3056938at2759"/>
<evidence type="ECO:0000313" key="3">
    <source>
        <dbReference type="EMBL" id="KAF6745342.1"/>
    </source>
</evidence>
<dbReference type="EMBL" id="JACGCI010000141">
    <property type="protein sequence ID" value="KAF6743616.1"/>
    <property type="molecule type" value="Genomic_DNA"/>
</dbReference>
<reference evidence="1 4" key="1">
    <citation type="submission" date="2020-07" db="EMBL/GenBank/DDBJ databases">
        <title>Comparative genomics of pyrophilous fungi reveals a link between fire events and developmental genes.</title>
        <authorList>
            <consortium name="DOE Joint Genome Institute"/>
            <person name="Steindorff A.S."/>
            <person name="Carver A."/>
            <person name="Calhoun S."/>
            <person name="Stillman K."/>
            <person name="Liu H."/>
            <person name="Lipzen A."/>
            <person name="Pangilinan J."/>
            <person name="Labutti K."/>
            <person name="Bruns T.D."/>
            <person name="Grigoriev I.V."/>
        </authorList>
    </citation>
    <scope>NUCLEOTIDE SEQUENCE [LARGE SCALE GENOMIC DNA]</scope>
    <source>
        <strain evidence="1 4">CBS 144469</strain>
    </source>
</reference>
<gene>
    <name evidence="3" type="ORF">DFP72DRAFT_1077655</name>
    <name evidence="2" type="ORF">DFP72DRAFT_1079900</name>
    <name evidence="1" type="ORF">DFP72DRAFT_1084608</name>
</gene>
<dbReference type="EMBL" id="JACGCI010000272">
    <property type="protein sequence ID" value="KAF6741248.1"/>
    <property type="molecule type" value="Genomic_DNA"/>
</dbReference>
<accession>A0A8H6H8E3</accession>
<evidence type="ECO:0000313" key="1">
    <source>
        <dbReference type="EMBL" id="KAF6741248.1"/>
    </source>
</evidence>
<dbReference type="EMBL" id="JACGCI010000107">
    <property type="protein sequence ID" value="KAF6745342.1"/>
    <property type="molecule type" value="Genomic_DNA"/>
</dbReference>
<organism evidence="1 4">
    <name type="scientific">Ephemerocybe angulata</name>
    <dbReference type="NCBI Taxonomy" id="980116"/>
    <lineage>
        <taxon>Eukaryota</taxon>
        <taxon>Fungi</taxon>
        <taxon>Dikarya</taxon>
        <taxon>Basidiomycota</taxon>
        <taxon>Agaricomycotina</taxon>
        <taxon>Agaricomycetes</taxon>
        <taxon>Agaricomycetidae</taxon>
        <taxon>Agaricales</taxon>
        <taxon>Agaricineae</taxon>
        <taxon>Psathyrellaceae</taxon>
        <taxon>Ephemerocybe</taxon>
    </lineage>
</organism>
<comment type="caution">
    <text evidence="1">The sequence shown here is derived from an EMBL/GenBank/DDBJ whole genome shotgun (WGS) entry which is preliminary data.</text>
</comment>
<evidence type="ECO:0000313" key="2">
    <source>
        <dbReference type="EMBL" id="KAF6743616.1"/>
    </source>
</evidence>
<sequence length="313" mass="35059">MPYIGISGALLRLYYTLPSVNAPWCWDRWKDITDVRSGLFPEEDANLPPGLTRSDAAAIRLYFEAYAALSTDSEREVFLRKEYLPGSAIWETWVTTMWSHQKIAAIIEVSLGAVHCLPFQVVQAENLLTLPTDLPVHRACDEIAGVLFGAQGLHNGRVKPLLRGTVMAIASCTSRNLLCSAKRIVKRAEKTELAINKVLEDLVGGSPTETATANFVNLLHDWRKDIKCWGAKDKLKRLAQFEAELTAIREGLGGIPPQPQLLLAKWSTRINPYDFRRLAKQESVDDLLDLLKYYFEPSARSRSSTPVLLEPVQ</sequence>
<dbReference type="Proteomes" id="UP000521943">
    <property type="component" value="Unassembled WGS sequence"/>
</dbReference>
<keyword evidence="4" id="KW-1185">Reference proteome</keyword>
<evidence type="ECO:0000313" key="4">
    <source>
        <dbReference type="Proteomes" id="UP000521943"/>
    </source>
</evidence>
<proteinExistence type="predicted"/>
<name>A0A8H6H8E3_9AGAR</name>